<proteinExistence type="predicted"/>
<feature type="compositionally biased region" description="Acidic residues" evidence="1">
    <location>
        <begin position="903"/>
        <end position="955"/>
    </location>
</feature>
<feature type="region of interest" description="Disordered" evidence="1">
    <location>
        <begin position="785"/>
        <end position="807"/>
    </location>
</feature>
<dbReference type="GO" id="GO:0016301">
    <property type="term" value="F:kinase activity"/>
    <property type="evidence" value="ECO:0007669"/>
    <property type="project" value="UniProtKB-KW"/>
</dbReference>
<sequence length="970" mass="112829">MELFLNTIKMAKRINDSLFNQSSNERNYYRSYQTKNGNYRKQNRYNVKPFTSKNYSLEVTQGPFLVKDVFFNQKEINTLLSRPALLLLANKNDDDTGGDEDNNNNSGFLFSNDLVIRSGITGNLSSNPITFSYWFETLKGERYKIFHPNFFSIPLPDFGYSVNFRFRGYSIIPTYVWAMLGNPSSNWFITVLDSLKIRSLFDDINISSEDWMMNPDCVSRILGDEQRKSFLKYLFTNFLNKTTNSGFVLIRPTSIFAIREEKKNKKKNNNNSKKINETSTTTTNHHHTRLYLTTFEGLSEESVMFSKLLRMDSALINDCFLSLMNNENRKSKYDEVGEEEESCYDFFRFFFKTRFYTSQLNTQNLKKFKFITFEKICSNYNFDVLLNLHRFVNTDLSFYLTDAAKRNLNAFFFNPVFFFQVCLSTKLETDMKLIANYLIEGGLIKIPSTASSATTAANNNNNKTPIIKNRSHFIFETSSFMPLDQILKSKDKFFSDIRPCQDLMYEMLFNYNRDEISSTLKKQQQQQQQNTATTNATVTANNNNKNNTSTSNATSVVSPSKITSANTTDNNNNNENNPLVADAEQPKIIIKKPYYRDSVRKRKVTRTLEQFVEMVTTFFERKTNLPTFSCKPDIKNKGGNLLKNPIFQLFFEKQPNVSVFEESVILFNVSIIFNCYFLTLYYFDIPNSFTNRFELFKTQMMADSHVYKNLTNLENENINKCLRNLLVFNPSHTINCHHISCNLIKKFLPHDPQKFEKVKGLYDLTCLENCFTDFAKNLITRHDDPNNNNYDSSGSGISGSSNSGSTRNQCDHEFTIIKAVMYYVDNFKEIVLNKNEFIFESFCANHICPKVSQSSSSSVNINENNKNRRRTFEEDSSYSSRLRRDMKIKKRKFFESDTEIIYDGDDVGDINDEEEEYDGDEGEEYREEEEEEEDSADDDDDDENEDDSDEEDEDNNNNNITNDAISYIID</sequence>
<keyword evidence="2" id="KW-0808">Transferase</keyword>
<organism evidence="2">
    <name type="scientific">Armadillidium vulgare clopovirus</name>
    <dbReference type="NCBI Taxonomy" id="2984284"/>
    <lineage>
        <taxon>Viruses</taxon>
        <taxon>Viruses incertae sedis</taxon>
        <taxon>Naldaviricetes</taxon>
        <taxon>Nimaviridae</taxon>
    </lineage>
</organism>
<evidence type="ECO:0000256" key="1">
    <source>
        <dbReference type="SAM" id="MobiDB-lite"/>
    </source>
</evidence>
<keyword evidence="2" id="KW-0418">Kinase</keyword>
<evidence type="ECO:0000313" key="2">
    <source>
        <dbReference type="EMBL" id="BDT63302.1"/>
    </source>
</evidence>
<feature type="region of interest" description="Disordered" evidence="1">
    <location>
        <begin position="903"/>
        <end position="970"/>
    </location>
</feature>
<feature type="region of interest" description="Disordered" evidence="1">
    <location>
        <begin position="261"/>
        <end position="283"/>
    </location>
</feature>
<protein>
    <submittedName>
        <fullName evidence="2">Deoxynucleoside kinase-like protein</fullName>
    </submittedName>
</protein>
<name>A0A9C7C9I9_9VIRU</name>
<feature type="region of interest" description="Disordered" evidence="1">
    <location>
        <begin position="519"/>
        <end position="580"/>
    </location>
</feature>
<dbReference type="EMBL" id="LC738883">
    <property type="protein sequence ID" value="BDT63302.1"/>
    <property type="molecule type" value="Genomic_DNA"/>
</dbReference>
<feature type="compositionally biased region" description="Low complexity" evidence="1">
    <location>
        <begin position="566"/>
        <end position="577"/>
    </location>
</feature>
<feature type="region of interest" description="Disordered" evidence="1">
    <location>
        <begin position="852"/>
        <end position="877"/>
    </location>
</feature>
<reference evidence="2" key="1">
    <citation type="submission" date="2022-10" db="EMBL/GenBank/DDBJ databases">
        <title>Genome sequences of endogenous nimaviruses in decapod crustaceans.</title>
        <authorList>
            <person name="Kawato S."/>
            <person name="Nozaki R."/>
            <person name="Kondo H."/>
            <person name="Hirono I."/>
        </authorList>
    </citation>
    <scope>NUCLEOTIDE SEQUENCE</scope>
    <source>
        <strain evidence="2">TUMSAT20210906</strain>
    </source>
</reference>
<feature type="compositionally biased region" description="Low complexity" evidence="1">
    <location>
        <begin position="852"/>
        <end position="864"/>
    </location>
</feature>
<accession>A0A9C7C9I9</accession>
<feature type="compositionally biased region" description="Low complexity" evidence="1">
    <location>
        <begin position="519"/>
        <end position="558"/>
    </location>
</feature>
<feature type="compositionally biased region" description="Low complexity" evidence="1">
    <location>
        <begin position="269"/>
        <end position="283"/>
    </location>
</feature>
<feature type="compositionally biased region" description="Low complexity" evidence="1">
    <location>
        <begin position="786"/>
        <end position="805"/>
    </location>
</feature>